<keyword evidence="3" id="KW-1185">Reference proteome</keyword>
<keyword evidence="1" id="KW-0732">Signal</keyword>
<feature type="signal peptide" evidence="1">
    <location>
        <begin position="1"/>
        <end position="24"/>
    </location>
</feature>
<evidence type="ECO:0000313" key="2">
    <source>
        <dbReference type="EMBL" id="SDT62288.1"/>
    </source>
</evidence>
<evidence type="ECO:0000313" key="3">
    <source>
        <dbReference type="Proteomes" id="UP000199679"/>
    </source>
</evidence>
<organism evidence="2 3">
    <name type="scientific">Mucilaginibacter mallensis</name>
    <dbReference type="NCBI Taxonomy" id="652787"/>
    <lineage>
        <taxon>Bacteria</taxon>
        <taxon>Pseudomonadati</taxon>
        <taxon>Bacteroidota</taxon>
        <taxon>Sphingobacteriia</taxon>
        <taxon>Sphingobacteriales</taxon>
        <taxon>Sphingobacteriaceae</taxon>
        <taxon>Mucilaginibacter</taxon>
    </lineage>
</organism>
<gene>
    <name evidence="2" type="ORF">SAMN05216490_4395</name>
</gene>
<protein>
    <recommendedName>
        <fullName evidence="4">DUF2846 domain-containing protein</fullName>
    </recommendedName>
</protein>
<sequence>MKMIKVLAFFALMLTFSPNGFSQAKTGQVYLIRVTGYTGSAVNYRFYLDDTLICKLKNKSFSIHNITVGAHTVSVVSGGISNGKKSEPLKILVIEGQANYISVVSTQAGYANKITCQEITKNSADPLLAKSTENKKLLTGEIKLQVRKRLVPAGNVIRCKAVKSGKQICNLYKCYPLTYYHLCTVSTFK</sequence>
<accession>A0A1H2BVN2</accession>
<dbReference type="RefSeq" id="WP_091378176.1">
    <property type="nucleotide sequence ID" value="NZ_LT629740.1"/>
</dbReference>
<evidence type="ECO:0000256" key="1">
    <source>
        <dbReference type="SAM" id="SignalP"/>
    </source>
</evidence>
<dbReference type="OrthoDB" id="1350465at2"/>
<dbReference type="AlphaFoldDB" id="A0A1H2BVN2"/>
<dbReference type="STRING" id="652787.SAMN05216490_4395"/>
<name>A0A1H2BVN2_MUCMA</name>
<evidence type="ECO:0008006" key="4">
    <source>
        <dbReference type="Google" id="ProtNLM"/>
    </source>
</evidence>
<feature type="chain" id="PRO_5009270453" description="DUF2846 domain-containing protein" evidence="1">
    <location>
        <begin position="25"/>
        <end position="189"/>
    </location>
</feature>
<dbReference type="EMBL" id="LT629740">
    <property type="protein sequence ID" value="SDT62288.1"/>
    <property type="molecule type" value="Genomic_DNA"/>
</dbReference>
<reference evidence="2 3" key="1">
    <citation type="submission" date="2016-10" db="EMBL/GenBank/DDBJ databases">
        <authorList>
            <person name="de Groot N.N."/>
        </authorList>
    </citation>
    <scope>NUCLEOTIDE SEQUENCE [LARGE SCALE GENOMIC DNA]</scope>
    <source>
        <strain evidence="2 3">MP1X4</strain>
    </source>
</reference>
<proteinExistence type="predicted"/>
<dbReference type="Proteomes" id="UP000199679">
    <property type="component" value="Chromosome I"/>
</dbReference>